<organism evidence="2 3">
    <name type="scientific">Roseburia amylophila</name>
    <dbReference type="NCBI Taxonomy" id="2981794"/>
    <lineage>
        <taxon>Bacteria</taxon>
        <taxon>Bacillati</taxon>
        <taxon>Bacillota</taxon>
        <taxon>Clostridia</taxon>
        <taxon>Lachnospirales</taxon>
        <taxon>Lachnospiraceae</taxon>
        <taxon>Roseburia</taxon>
    </lineage>
</organism>
<dbReference type="GO" id="GO:0008168">
    <property type="term" value="F:methyltransferase activity"/>
    <property type="evidence" value="ECO:0007669"/>
    <property type="project" value="UniProtKB-KW"/>
</dbReference>
<dbReference type="AlphaFoldDB" id="A0AAW4WFV9"/>
<evidence type="ECO:0000313" key="3">
    <source>
        <dbReference type="Proteomes" id="UP001198893"/>
    </source>
</evidence>
<dbReference type="Proteomes" id="UP001198893">
    <property type="component" value="Unassembled WGS sequence"/>
</dbReference>
<proteinExistence type="predicted"/>
<dbReference type="InterPro" id="IPR029063">
    <property type="entry name" value="SAM-dependent_MTases_sf"/>
</dbReference>
<gene>
    <name evidence="2" type="ORF">LKD47_02740</name>
</gene>
<evidence type="ECO:0000259" key="1">
    <source>
        <dbReference type="Pfam" id="PF13649"/>
    </source>
</evidence>
<accession>A0AAW4WFV9</accession>
<keyword evidence="2" id="KW-0489">Methyltransferase</keyword>
<sequence>MDSKVIIYGAGYRGTAFYEFIEKNGMGDIVYAFCDQNYDKIKEVDGKKVVSFQEACSYNLPFFISIIDEEAVKEVKKMIMDAGRQFLEFSSLAKEFGEDIVTLNRDFCAFFHIKGMDSYFDEAEEKACLDVFWKDGSPFYEKFKELNLGNVIELACGRGRHVPFYVDKSKKVTLVDILQENIDICKKRFQEKSNIEYYCNNGYNLSELETGKYTALFCYDAMVHFEMMDIYEYLKDIYRVLVPGGMVLIHHSNYTADYKASFANTPHGRSFMSKDIFAYLAYRCGFEIISQQVINWGVKDLDCISLIHKPE</sequence>
<dbReference type="RefSeq" id="WP_227709606.1">
    <property type="nucleotide sequence ID" value="NZ_JAJEQW010000002.1"/>
</dbReference>
<dbReference type="InterPro" id="IPR041698">
    <property type="entry name" value="Methyltransf_25"/>
</dbReference>
<name>A0AAW4WFV9_9FIRM</name>
<dbReference type="Gene3D" id="3.40.50.720">
    <property type="entry name" value="NAD(P)-binding Rossmann-like Domain"/>
    <property type="match status" value="1"/>
</dbReference>
<keyword evidence="2" id="KW-0808">Transferase</keyword>
<evidence type="ECO:0000313" key="2">
    <source>
        <dbReference type="EMBL" id="MCC2241223.1"/>
    </source>
</evidence>
<protein>
    <submittedName>
        <fullName evidence="2">Class I SAM-dependent methyltransferase</fullName>
    </submittedName>
</protein>
<feature type="domain" description="Methyltransferase" evidence="1">
    <location>
        <begin position="151"/>
        <end position="245"/>
    </location>
</feature>
<dbReference type="Pfam" id="PF13649">
    <property type="entry name" value="Methyltransf_25"/>
    <property type="match status" value="1"/>
</dbReference>
<dbReference type="GO" id="GO:0032259">
    <property type="term" value="P:methylation"/>
    <property type="evidence" value="ECO:0007669"/>
    <property type="project" value="UniProtKB-KW"/>
</dbReference>
<dbReference type="EMBL" id="JAJEQW010000002">
    <property type="protein sequence ID" value="MCC2241223.1"/>
    <property type="molecule type" value="Genomic_DNA"/>
</dbReference>
<dbReference type="SUPFAM" id="SSF53335">
    <property type="entry name" value="S-adenosyl-L-methionine-dependent methyltransferases"/>
    <property type="match status" value="1"/>
</dbReference>
<dbReference type="Gene3D" id="3.40.50.150">
    <property type="entry name" value="Vaccinia Virus protein VP39"/>
    <property type="match status" value="1"/>
</dbReference>
<comment type="caution">
    <text evidence="2">The sequence shown here is derived from an EMBL/GenBank/DDBJ whole genome shotgun (WGS) entry which is preliminary data.</text>
</comment>
<reference evidence="2" key="1">
    <citation type="submission" date="2021-10" db="EMBL/GenBank/DDBJ databases">
        <title>Anaerobic single-cell dispensing facilitates the cultivation of human gut bacteria.</title>
        <authorList>
            <person name="Afrizal A."/>
        </authorList>
    </citation>
    <scope>NUCLEOTIDE SEQUENCE</scope>
    <source>
        <strain evidence="2">CLA-AA-H204</strain>
    </source>
</reference>
<dbReference type="CDD" id="cd02440">
    <property type="entry name" value="AdoMet_MTases"/>
    <property type="match status" value="1"/>
</dbReference>